<feature type="domain" description="Alkyl hydroperoxide reductase subunit C/ Thiol specific antioxidant" evidence="1">
    <location>
        <begin position="5"/>
        <end position="47"/>
    </location>
</feature>
<accession>A0A0T5XCN1</accession>
<dbReference type="InterPro" id="IPR000866">
    <property type="entry name" value="AhpC/TSA"/>
</dbReference>
<protein>
    <recommendedName>
        <fullName evidence="1">Alkyl hydroperoxide reductase subunit C/ Thiol specific antioxidant domain-containing protein</fullName>
    </recommendedName>
</protein>
<dbReference type="Gene3D" id="3.40.30.10">
    <property type="entry name" value="Glutaredoxin"/>
    <property type="match status" value="1"/>
</dbReference>
<dbReference type="SUPFAM" id="SSF52833">
    <property type="entry name" value="Thioredoxin-like"/>
    <property type="match status" value="1"/>
</dbReference>
<comment type="caution">
    <text evidence="2">The sequence shown here is derived from an EMBL/GenBank/DDBJ whole genome shotgun (WGS) entry which is preliminary data.</text>
</comment>
<keyword evidence="3" id="KW-1185">Reference proteome</keyword>
<dbReference type="AlphaFoldDB" id="A0A0T5XCN1"/>
<dbReference type="InterPro" id="IPR036249">
    <property type="entry name" value="Thioredoxin-like_sf"/>
</dbReference>
<dbReference type="GO" id="GO:0016491">
    <property type="term" value="F:oxidoreductase activity"/>
    <property type="evidence" value="ECO:0007669"/>
    <property type="project" value="InterPro"/>
</dbReference>
<proteinExistence type="predicted"/>
<evidence type="ECO:0000259" key="1">
    <source>
        <dbReference type="Pfam" id="PF00578"/>
    </source>
</evidence>
<dbReference type="GO" id="GO:0016209">
    <property type="term" value="F:antioxidant activity"/>
    <property type="evidence" value="ECO:0007669"/>
    <property type="project" value="InterPro"/>
</dbReference>
<dbReference type="EMBL" id="ACJX03000001">
    <property type="protein sequence ID" value="KRT36099.1"/>
    <property type="molecule type" value="Genomic_DNA"/>
</dbReference>
<evidence type="ECO:0000313" key="3">
    <source>
        <dbReference type="Proteomes" id="UP000005273"/>
    </source>
</evidence>
<dbReference type="STRING" id="592015.HMPREF1705_04703"/>
<dbReference type="Pfam" id="PF00578">
    <property type="entry name" value="AhpC-TSA"/>
    <property type="match status" value="1"/>
</dbReference>
<gene>
    <name evidence="2" type="ORF">HMPREF1705_04703</name>
</gene>
<dbReference type="OrthoDB" id="9812811at2"/>
<reference evidence="3" key="1">
    <citation type="submission" date="2012-09" db="EMBL/GenBank/DDBJ databases">
        <authorList>
            <person name="Weinstock G."/>
            <person name="Sodergren E."/>
            <person name="Clifton S."/>
            <person name="Fulton L."/>
            <person name="Fulton B."/>
            <person name="Courtney L."/>
            <person name="Fronick C."/>
            <person name="Harrison M."/>
            <person name="Strong C."/>
            <person name="Farmer C."/>
            <person name="Delehaunty K."/>
            <person name="Markovic C."/>
            <person name="Hall O."/>
            <person name="Minx P."/>
            <person name="Tomlinson C."/>
            <person name="Mitreva M."/>
            <person name="Nelson J."/>
            <person name="Hou S."/>
            <person name="Wollam A."/>
            <person name="Pepin K.H."/>
            <person name="Johnson M."/>
            <person name="Bhonagiri V."/>
            <person name="Nash W.E."/>
            <person name="Suruliraj S."/>
            <person name="Warren W."/>
            <person name="Chinwalla A."/>
            <person name="Mardis E.R."/>
            <person name="Wilson R.K."/>
        </authorList>
    </citation>
    <scope>NUCLEOTIDE SEQUENCE [LARGE SCALE GENOMIC DNA]</scope>
    <source>
        <strain evidence="3">OS1</strain>
    </source>
</reference>
<dbReference type="Proteomes" id="UP000005273">
    <property type="component" value="Unassembled WGS sequence"/>
</dbReference>
<organism evidence="2 3">
    <name type="scientific">Acetomicrobium hydrogeniformans ATCC BAA-1850</name>
    <dbReference type="NCBI Taxonomy" id="592015"/>
    <lineage>
        <taxon>Bacteria</taxon>
        <taxon>Thermotogati</taxon>
        <taxon>Synergistota</taxon>
        <taxon>Synergistia</taxon>
        <taxon>Synergistales</taxon>
        <taxon>Acetomicrobiaceae</taxon>
        <taxon>Acetomicrobium</taxon>
    </lineage>
</organism>
<evidence type="ECO:0000313" key="2">
    <source>
        <dbReference type="EMBL" id="KRT36099.1"/>
    </source>
</evidence>
<name>A0A0T5XCN1_9BACT</name>
<sequence length="47" mass="5379">MEAKIGCPVPEFKAMAFDRGNIREVSHAEARGKWLVLFFYPGDFTFV</sequence>